<dbReference type="KEGG" id="vg:80018987"/>
<gene>
    <name evidence="2" type="primary">1</name>
    <name evidence="2" type="ORF">SEA_FINKLE_1</name>
</gene>
<keyword evidence="3" id="KW-1185">Reference proteome</keyword>
<dbReference type="Proteomes" id="UP001060355">
    <property type="component" value="Segment"/>
</dbReference>
<dbReference type="RefSeq" id="YP_010754314.1">
    <property type="nucleotide sequence ID" value="NC_073459.1"/>
</dbReference>
<evidence type="ECO:0000313" key="3">
    <source>
        <dbReference type="Proteomes" id="UP001060355"/>
    </source>
</evidence>
<organism evidence="2 3">
    <name type="scientific">Gordonia phage Finkle</name>
    <dbReference type="NCBI Taxonomy" id="2926099"/>
    <lineage>
        <taxon>Viruses</taxon>
        <taxon>Duplodnaviria</taxon>
        <taxon>Heunggongvirae</taxon>
        <taxon>Uroviricota</taxon>
        <taxon>Caudoviricetes</taxon>
        <taxon>Finkelvirus</taxon>
        <taxon>Finkelvirus finkel</taxon>
    </lineage>
</organism>
<dbReference type="GeneID" id="80018987"/>
<sequence length="133" mass="14428">MYGDSESGPGTSDLDGERSDDTSAVRLGPRGRRLWAELVSDTTPEADRALVEEACRTADRLDRLNWACKRDGIIEIIERDGIDGGDGTFQIEIGNAMAEARQQGQALKNLLIEIDKRRAGAPKAGEDDVLDGL</sequence>
<dbReference type="EMBL" id="ON456347">
    <property type="protein sequence ID" value="UTN92920.1"/>
    <property type="molecule type" value="Genomic_DNA"/>
</dbReference>
<evidence type="ECO:0000313" key="2">
    <source>
        <dbReference type="EMBL" id="UTN92920.1"/>
    </source>
</evidence>
<protein>
    <submittedName>
        <fullName evidence="2">Terminase small subunit</fullName>
    </submittedName>
</protein>
<accession>A0A9E7NHF8</accession>
<name>A0A9E7NHF8_9CAUD</name>
<feature type="region of interest" description="Disordered" evidence="1">
    <location>
        <begin position="1"/>
        <end position="27"/>
    </location>
</feature>
<proteinExistence type="predicted"/>
<evidence type="ECO:0000256" key="1">
    <source>
        <dbReference type="SAM" id="MobiDB-lite"/>
    </source>
</evidence>
<reference evidence="2" key="1">
    <citation type="submission" date="2022-05" db="EMBL/GenBank/DDBJ databases">
        <authorList>
            <person name="Ashby S."/>
            <person name="Bressette G."/>
            <person name="Brown S."/>
            <person name="Charles S."/>
            <person name="Neely M.N."/>
            <person name="Molloy S.D."/>
            <person name="Garlena R.A."/>
            <person name="Russell D.A."/>
            <person name="Jacobs-Sera D."/>
            <person name="Hatfull G.F."/>
        </authorList>
    </citation>
    <scope>NUCLEOTIDE SEQUENCE</scope>
</reference>